<sequence length="57" mass="6429">MEEMAGKPALAEEVSMAGTQAHFTAYIIIEPSQSTVNRWLDKNMYPIGQTNSELNWK</sequence>
<reference evidence="1 2" key="1">
    <citation type="submission" date="2019-05" db="EMBL/GenBank/DDBJ databases">
        <title>Emergence of the Ug99 lineage of the wheat stem rust pathogen through somatic hybridization.</title>
        <authorList>
            <person name="Li F."/>
            <person name="Upadhyaya N.M."/>
            <person name="Sperschneider J."/>
            <person name="Matny O."/>
            <person name="Nguyen-Phuc H."/>
            <person name="Mago R."/>
            <person name="Raley C."/>
            <person name="Miller M.E."/>
            <person name="Silverstein K.A.T."/>
            <person name="Henningsen E."/>
            <person name="Hirsch C.D."/>
            <person name="Visser B."/>
            <person name="Pretorius Z.A."/>
            <person name="Steffenson B.J."/>
            <person name="Schwessinger B."/>
            <person name="Dodds P.N."/>
            <person name="Figueroa M."/>
        </authorList>
    </citation>
    <scope>NUCLEOTIDE SEQUENCE [LARGE SCALE GENOMIC DNA]</scope>
    <source>
        <strain evidence="1 2">Ug99</strain>
    </source>
</reference>
<dbReference type="EMBL" id="VDEP01000406">
    <property type="protein sequence ID" value="KAA1088328.1"/>
    <property type="molecule type" value="Genomic_DNA"/>
</dbReference>
<dbReference type="AlphaFoldDB" id="A0A5B0NK59"/>
<evidence type="ECO:0000313" key="1">
    <source>
        <dbReference type="EMBL" id="KAA1088328.1"/>
    </source>
</evidence>
<dbReference type="Proteomes" id="UP000325313">
    <property type="component" value="Unassembled WGS sequence"/>
</dbReference>
<protein>
    <submittedName>
        <fullName evidence="1">Uncharacterized protein</fullName>
    </submittedName>
</protein>
<evidence type="ECO:0000313" key="2">
    <source>
        <dbReference type="Proteomes" id="UP000325313"/>
    </source>
</evidence>
<accession>A0A5B0NK59</accession>
<proteinExistence type="predicted"/>
<organism evidence="1 2">
    <name type="scientific">Puccinia graminis f. sp. tritici</name>
    <dbReference type="NCBI Taxonomy" id="56615"/>
    <lineage>
        <taxon>Eukaryota</taxon>
        <taxon>Fungi</taxon>
        <taxon>Dikarya</taxon>
        <taxon>Basidiomycota</taxon>
        <taxon>Pucciniomycotina</taxon>
        <taxon>Pucciniomycetes</taxon>
        <taxon>Pucciniales</taxon>
        <taxon>Pucciniaceae</taxon>
        <taxon>Puccinia</taxon>
    </lineage>
</organism>
<name>A0A5B0NK59_PUCGR</name>
<comment type="caution">
    <text evidence="1">The sequence shown here is derived from an EMBL/GenBank/DDBJ whole genome shotgun (WGS) entry which is preliminary data.</text>
</comment>
<gene>
    <name evidence="1" type="ORF">PGTUg99_015592</name>
</gene>